<proteinExistence type="predicted"/>
<name>A0A2T1GKE9_9CYAN</name>
<dbReference type="EMBL" id="PVWO01000040">
    <property type="protein sequence ID" value="PSB58309.1"/>
    <property type="molecule type" value="Genomic_DNA"/>
</dbReference>
<dbReference type="SUPFAM" id="SSF143847">
    <property type="entry name" value="XisI-like"/>
    <property type="match status" value="1"/>
</dbReference>
<accession>A0A2T1GKE9</accession>
<organism evidence="1 2">
    <name type="scientific">Chamaesiphon polymorphus CCALA 037</name>
    <dbReference type="NCBI Taxonomy" id="2107692"/>
    <lineage>
        <taxon>Bacteria</taxon>
        <taxon>Bacillati</taxon>
        <taxon>Cyanobacteriota</taxon>
        <taxon>Cyanophyceae</taxon>
        <taxon>Gomontiellales</taxon>
        <taxon>Chamaesiphonaceae</taxon>
        <taxon>Chamaesiphon</taxon>
    </lineage>
</organism>
<dbReference type="AlphaFoldDB" id="A0A2T1GKE9"/>
<dbReference type="CDD" id="cd16382">
    <property type="entry name" value="XisI-like"/>
    <property type="match status" value="1"/>
</dbReference>
<sequence>MVELKEYRQIAQDLLTEIRGYTDSSNANGIEEQLVFDTEHDRYLLIDVGWNQKEYVYGTLVHIDIKNGKVWIQRNNTEINLAERLVERGVPKENIVIGLHSPFMRQFSGYAVG</sequence>
<reference evidence="1 2" key="1">
    <citation type="submission" date="2018-03" db="EMBL/GenBank/DDBJ databases">
        <title>The ancient ancestry and fast evolution of plastids.</title>
        <authorList>
            <person name="Moore K.R."/>
            <person name="Magnabosco C."/>
            <person name="Momper L."/>
            <person name="Gold D.A."/>
            <person name="Bosak T."/>
            <person name="Fournier G.P."/>
        </authorList>
    </citation>
    <scope>NUCLEOTIDE SEQUENCE [LARGE SCALE GENOMIC DNA]</scope>
    <source>
        <strain evidence="1 2">CCALA 037</strain>
    </source>
</reference>
<dbReference type="OrthoDB" id="467081at2"/>
<protein>
    <submittedName>
        <fullName evidence="1">XisI protein</fullName>
    </submittedName>
</protein>
<gene>
    <name evidence="1" type="ORF">C7B77_05220</name>
</gene>
<dbReference type="Pfam" id="PF08869">
    <property type="entry name" value="XisI"/>
    <property type="match status" value="1"/>
</dbReference>
<dbReference type="InterPro" id="IPR014968">
    <property type="entry name" value="XisI"/>
</dbReference>
<dbReference type="InterPro" id="IPR035943">
    <property type="entry name" value="XisI-like_sf"/>
</dbReference>
<dbReference type="Proteomes" id="UP000238937">
    <property type="component" value="Unassembled WGS sequence"/>
</dbReference>
<dbReference type="RefSeq" id="WP_106301010.1">
    <property type="nucleotide sequence ID" value="NZ_PVWO01000040.1"/>
</dbReference>
<evidence type="ECO:0000313" key="1">
    <source>
        <dbReference type="EMBL" id="PSB58309.1"/>
    </source>
</evidence>
<comment type="caution">
    <text evidence="1">The sequence shown here is derived from an EMBL/GenBank/DDBJ whole genome shotgun (WGS) entry which is preliminary data.</text>
</comment>
<dbReference type="Gene3D" id="3.30.310.110">
    <property type="entry name" value="XisI-like"/>
    <property type="match status" value="1"/>
</dbReference>
<keyword evidence="2" id="KW-1185">Reference proteome</keyword>
<evidence type="ECO:0000313" key="2">
    <source>
        <dbReference type="Proteomes" id="UP000238937"/>
    </source>
</evidence>